<evidence type="ECO:0000313" key="3">
    <source>
        <dbReference type="Proteomes" id="UP001153269"/>
    </source>
</evidence>
<dbReference type="EMBL" id="CADEAL010002179">
    <property type="protein sequence ID" value="CAB1438541.1"/>
    <property type="molecule type" value="Genomic_DNA"/>
</dbReference>
<evidence type="ECO:0000313" key="2">
    <source>
        <dbReference type="EMBL" id="CAB1438541.1"/>
    </source>
</evidence>
<feature type="region of interest" description="Disordered" evidence="1">
    <location>
        <begin position="75"/>
        <end position="115"/>
    </location>
</feature>
<sequence length="203" mass="22204">MPPSIQAFLRIKPIIHASCLRTSCGPPALLRPRPLAAWTRGAVSLRPSLLERRPAGLGFMCRSTVQPEVYTSPHQHLHTHNASSMEGGRGGGPQCGFSSSPPSLYAPEGPKLKGPPNIRGRVPPMLLSDGHPESIYLLSAQRRERASRSLPRPLTHGFQLEDAETRAGDHLCDRPGACRQERDQMDACAWVRATSREGIQAIR</sequence>
<reference evidence="2" key="1">
    <citation type="submission" date="2020-03" db="EMBL/GenBank/DDBJ databases">
        <authorList>
            <person name="Weist P."/>
        </authorList>
    </citation>
    <scope>NUCLEOTIDE SEQUENCE</scope>
</reference>
<evidence type="ECO:0000256" key="1">
    <source>
        <dbReference type="SAM" id="MobiDB-lite"/>
    </source>
</evidence>
<keyword evidence="3" id="KW-1185">Reference proteome</keyword>
<gene>
    <name evidence="2" type="ORF">PLEPLA_LOCUS26446</name>
</gene>
<proteinExistence type="predicted"/>
<protein>
    <submittedName>
        <fullName evidence="2">Uncharacterized protein</fullName>
    </submittedName>
</protein>
<accession>A0A9N7UY11</accession>
<organism evidence="2 3">
    <name type="scientific">Pleuronectes platessa</name>
    <name type="common">European plaice</name>
    <dbReference type="NCBI Taxonomy" id="8262"/>
    <lineage>
        <taxon>Eukaryota</taxon>
        <taxon>Metazoa</taxon>
        <taxon>Chordata</taxon>
        <taxon>Craniata</taxon>
        <taxon>Vertebrata</taxon>
        <taxon>Euteleostomi</taxon>
        <taxon>Actinopterygii</taxon>
        <taxon>Neopterygii</taxon>
        <taxon>Teleostei</taxon>
        <taxon>Neoteleostei</taxon>
        <taxon>Acanthomorphata</taxon>
        <taxon>Carangaria</taxon>
        <taxon>Pleuronectiformes</taxon>
        <taxon>Pleuronectoidei</taxon>
        <taxon>Pleuronectidae</taxon>
        <taxon>Pleuronectes</taxon>
    </lineage>
</organism>
<comment type="caution">
    <text evidence="2">The sequence shown here is derived from an EMBL/GenBank/DDBJ whole genome shotgun (WGS) entry which is preliminary data.</text>
</comment>
<name>A0A9N7UY11_PLEPL</name>
<dbReference type="Proteomes" id="UP001153269">
    <property type="component" value="Unassembled WGS sequence"/>
</dbReference>
<dbReference type="AlphaFoldDB" id="A0A9N7UY11"/>